<dbReference type="RefSeq" id="WP_119104511.1">
    <property type="nucleotide sequence ID" value="NZ_QXMJ01000183.1"/>
</dbReference>
<feature type="domain" description="HTH lysR-type" evidence="6">
    <location>
        <begin position="1"/>
        <end position="58"/>
    </location>
</feature>
<dbReference type="Gene3D" id="3.40.190.10">
    <property type="entry name" value="Periplasmic binding protein-like II"/>
    <property type="match status" value="2"/>
</dbReference>
<dbReference type="SUPFAM" id="SSF46785">
    <property type="entry name" value="Winged helix' DNA-binding domain"/>
    <property type="match status" value="1"/>
</dbReference>
<dbReference type="InterPro" id="IPR000847">
    <property type="entry name" value="LysR_HTH_N"/>
</dbReference>
<feature type="region of interest" description="Disordered" evidence="5">
    <location>
        <begin position="297"/>
        <end position="338"/>
    </location>
</feature>
<dbReference type="PROSITE" id="PS50931">
    <property type="entry name" value="HTH_LYSR"/>
    <property type="match status" value="1"/>
</dbReference>
<dbReference type="Gene3D" id="1.10.10.10">
    <property type="entry name" value="Winged helix-like DNA-binding domain superfamily/Winged helix DNA-binding domain"/>
    <property type="match status" value="1"/>
</dbReference>
<dbReference type="InterPro" id="IPR036390">
    <property type="entry name" value="WH_DNA-bd_sf"/>
</dbReference>
<dbReference type="SUPFAM" id="SSF53850">
    <property type="entry name" value="Periplasmic binding protein-like II"/>
    <property type="match status" value="1"/>
</dbReference>
<keyword evidence="4" id="KW-0804">Transcription</keyword>
<evidence type="ECO:0000256" key="2">
    <source>
        <dbReference type="ARBA" id="ARBA00023015"/>
    </source>
</evidence>
<dbReference type="GO" id="GO:0003700">
    <property type="term" value="F:DNA-binding transcription factor activity"/>
    <property type="evidence" value="ECO:0007669"/>
    <property type="project" value="InterPro"/>
</dbReference>
<evidence type="ECO:0000256" key="4">
    <source>
        <dbReference type="ARBA" id="ARBA00023163"/>
    </source>
</evidence>
<comment type="caution">
    <text evidence="7">The sequence shown here is derived from an EMBL/GenBank/DDBJ whole genome shotgun (WGS) entry which is preliminary data.</text>
</comment>
<accession>A0A505D7M9</accession>
<dbReference type="PANTHER" id="PTHR30346:SF0">
    <property type="entry name" value="HCA OPERON TRANSCRIPTIONAL ACTIVATOR HCAR"/>
    <property type="match status" value="1"/>
</dbReference>
<dbReference type="Pfam" id="PF00126">
    <property type="entry name" value="HTH_1"/>
    <property type="match status" value="1"/>
</dbReference>
<dbReference type="AlphaFoldDB" id="A0A505D7M9"/>
<organism evidence="7 8">
    <name type="scientific">Streptomyces sporangiiformans</name>
    <dbReference type="NCBI Taxonomy" id="2315329"/>
    <lineage>
        <taxon>Bacteria</taxon>
        <taxon>Bacillati</taxon>
        <taxon>Actinomycetota</taxon>
        <taxon>Actinomycetes</taxon>
        <taxon>Kitasatosporales</taxon>
        <taxon>Streptomycetaceae</taxon>
        <taxon>Streptomyces</taxon>
    </lineage>
</organism>
<evidence type="ECO:0000256" key="3">
    <source>
        <dbReference type="ARBA" id="ARBA00023125"/>
    </source>
</evidence>
<gene>
    <name evidence="7" type="ORF">FGD71_034480</name>
</gene>
<dbReference type="Proteomes" id="UP000317378">
    <property type="component" value="Unassembled WGS sequence"/>
</dbReference>
<dbReference type="Pfam" id="PF03466">
    <property type="entry name" value="LysR_substrate"/>
    <property type="match status" value="1"/>
</dbReference>
<dbReference type="InterPro" id="IPR036388">
    <property type="entry name" value="WH-like_DNA-bd_sf"/>
</dbReference>
<reference evidence="7 8" key="1">
    <citation type="submission" date="2019-06" db="EMBL/GenBank/DDBJ databases">
        <title>Streptomyces sporangiiformans sp. nov., a novel actinomycete isolated from soil in Mount Song.</title>
        <authorList>
            <person name="Han L."/>
        </authorList>
    </citation>
    <scope>NUCLEOTIDE SEQUENCE [LARGE SCALE GENOMIC DNA]</scope>
    <source>
        <strain evidence="7 8">NEAU-SSA 1</strain>
    </source>
</reference>
<keyword evidence="8" id="KW-1185">Reference proteome</keyword>
<protein>
    <submittedName>
        <fullName evidence="7">LysR family transcriptional regulator</fullName>
    </submittedName>
</protein>
<feature type="compositionally biased region" description="Low complexity" evidence="5">
    <location>
        <begin position="301"/>
        <end position="338"/>
    </location>
</feature>
<sequence>MELRDIEIFLALAEELHFGRTAERLHITQARVSQAIAKQERRIGAALFERTSRRVALTPLGARLRDDLSAGYERIRDGVESAMETARGVRGSLRLGIFGPNAHDLAPVTRVFRQRYPSCGLSFHEVGFSDPFGLLRAGEVDLQTCWLPVQEPDLAVGPVVMEGPLSLMLSDAHPLAGRGRVRLEDLGDCVLPAIPEPAPRYWVGALEPFHTPSGRPIPRGPVVTTFQEVEGFVLHEGLAAVVHADGPRYYQRPGIVYLPIEDAPPGRWALIWRAAAETELVRAYVRAAEDVLDELPREAPHPAGGAHPAGDPHPAGGAHGRAGANPRASSAVTRVVSS</sequence>
<dbReference type="PANTHER" id="PTHR30346">
    <property type="entry name" value="TRANSCRIPTIONAL DUAL REGULATOR HCAR-RELATED"/>
    <property type="match status" value="1"/>
</dbReference>
<comment type="similarity">
    <text evidence="1">Belongs to the LysR transcriptional regulatory family.</text>
</comment>
<dbReference type="EMBL" id="VCHX02000183">
    <property type="protein sequence ID" value="TPQ17775.1"/>
    <property type="molecule type" value="Genomic_DNA"/>
</dbReference>
<dbReference type="OrthoDB" id="79118at2"/>
<keyword evidence="3" id="KW-0238">DNA-binding</keyword>
<keyword evidence="2" id="KW-0805">Transcription regulation</keyword>
<dbReference type="GO" id="GO:0032993">
    <property type="term" value="C:protein-DNA complex"/>
    <property type="evidence" value="ECO:0007669"/>
    <property type="project" value="TreeGrafter"/>
</dbReference>
<evidence type="ECO:0000256" key="1">
    <source>
        <dbReference type="ARBA" id="ARBA00009437"/>
    </source>
</evidence>
<dbReference type="GO" id="GO:0003677">
    <property type="term" value="F:DNA binding"/>
    <property type="evidence" value="ECO:0007669"/>
    <property type="project" value="UniProtKB-KW"/>
</dbReference>
<dbReference type="FunFam" id="1.10.10.10:FF:000001">
    <property type="entry name" value="LysR family transcriptional regulator"/>
    <property type="match status" value="1"/>
</dbReference>
<name>A0A505D7M9_9ACTN</name>
<evidence type="ECO:0000313" key="7">
    <source>
        <dbReference type="EMBL" id="TPQ17775.1"/>
    </source>
</evidence>
<evidence type="ECO:0000259" key="6">
    <source>
        <dbReference type="PROSITE" id="PS50931"/>
    </source>
</evidence>
<evidence type="ECO:0000313" key="8">
    <source>
        <dbReference type="Proteomes" id="UP000317378"/>
    </source>
</evidence>
<evidence type="ECO:0000256" key="5">
    <source>
        <dbReference type="SAM" id="MobiDB-lite"/>
    </source>
</evidence>
<proteinExistence type="inferred from homology"/>
<dbReference type="InterPro" id="IPR005119">
    <property type="entry name" value="LysR_subst-bd"/>
</dbReference>